<proteinExistence type="inferred from homology"/>
<keyword evidence="4 5" id="KW-0418">Kinase</keyword>
<keyword evidence="5 7" id="KW-0067">ATP-binding</keyword>
<dbReference type="InterPro" id="IPR027417">
    <property type="entry name" value="P-loop_NTPase"/>
</dbReference>
<dbReference type="NCBIfam" id="TIGR01351">
    <property type="entry name" value="adk"/>
    <property type="match status" value="1"/>
</dbReference>
<comment type="catalytic activity">
    <reaction evidence="5 7">
        <text>AMP + ATP = 2 ADP</text>
        <dbReference type="Rhea" id="RHEA:12973"/>
        <dbReference type="ChEBI" id="CHEBI:30616"/>
        <dbReference type="ChEBI" id="CHEBI:456215"/>
        <dbReference type="ChEBI" id="CHEBI:456216"/>
        <dbReference type="EC" id="2.7.4.3"/>
    </reaction>
</comment>
<evidence type="ECO:0000313" key="9">
    <source>
        <dbReference type="EMBL" id="SIN64488.1"/>
    </source>
</evidence>
<name>A0ABY1JBV1_9BACT</name>
<evidence type="ECO:0000256" key="3">
    <source>
        <dbReference type="ARBA" id="ARBA00022741"/>
    </source>
</evidence>
<dbReference type="InterPro" id="IPR033690">
    <property type="entry name" value="Adenylat_kinase_CS"/>
</dbReference>
<feature type="binding site" evidence="5">
    <location>
        <position position="92"/>
    </location>
    <ligand>
        <name>AMP</name>
        <dbReference type="ChEBI" id="CHEBI:456215"/>
    </ligand>
</feature>
<reference evidence="9 10" key="1">
    <citation type="submission" date="2016-11" db="EMBL/GenBank/DDBJ databases">
        <authorList>
            <person name="Varghese N."/>
            <person name="Submissions S."/>
        </authorList>
    </citation>
    <scope>NUCLEOTIDE SEQUENCE [LARGE SCALE GENOMIC DNA]</scope>
    <source>
        <strain evidence="9 10">DSM 20664</strain>
    </source>
</reference>
<feature type="binding site" evidence="5">
    <location>
        <position position="36"/>
    </location>
    <ligand>
        <name>AMP</name>
        <dbReference type="ChEBI" id="CHEBI:456215"/>
    </ligand>
</feature>
<evidence type="ECO:0000256" key="1">
    <source>
        <dbReference type="ARBA" id="ARBA00022679"/>
    </source>
</evidence>
<keyword evidence="10" id="KW-1185">Reference proteome</keyword>
<comment type="caution">
    <text evidence="9">The sequence shown here is derived from an EMBL/GenBank/DDBJ whole genome shotgun (WGS) entry which is preliminary data.</text>
</comment>
<evidence type="ECO:0000256" key="7">
    <source>
        <dbReference type="RuleBase" id="RU003331"/>
    </source>
</evidence>
<dbReference type="EMBL" id="FSQZ01000001">
    <property type="protein sequence ID" value="SIN64488.1"/>
    <property type="molecule type" value="Genomic_DNA"/>
</dbReference>
<dbReference type="GO" id="GO:0016301">
    <property type="term" value="F:kinase activity"/>
    <property type="evidence" value="ECO:0007669"/>
    <property type="project" value="UniProtKB-KW"/>
</dbReference>
<feature type="binding site" evidence="5">
    <location>
        <position position="127"/>
    </location>
    <ligand>
        <name>ATP</name>
        <dbReference type="ChEBI" id="CHEBI:30616"/>
    </ligand>
</feature>
<dbReference type="Pfam" id="PF05191">
    <property type="entry name" value="ADK_lid"/>
    <property type="match status" value="1"/>
</dbReference>
<evidence type="ECO:0000259" key="8">
    <source>
        <dbReference type="Pfam" id="PF05191"/>
    </source>
</evidence>
<comment type="subcellular location">
    <subcellularLocation>
        <location evidence="5 7">Cytoplasm</location>
    </subcellularLocation>
</comment>
<feature type="binding site" evidence="5">
    <location>
        <position position="130"/>
    </location>
    <ligand>
        <name>Zn(2+)</name>
        <dbReference type="ChEBI" id="CHEBI:29105"/>
        <note>structural</note>
    </ligand>
</feature>
<comment type="pathway">
    <text evidence="5">Purine metabolism; AMP biosynthesis via salvage pathway; AMP from ADP: step 1/1.</text>
</comment>
<keyword evidence="2 5" id="KW-0545">Nucleotide biosynthesis</keyword>
<dbReference type="InterPro" id="IPR007862">
    <property type="entry name" value="Adenylate_kinase_lid-dom"/>
</dbReference>
<feature type="domain" description="Adenylate kinase active site lid" evidence="8">
    <location>
        <begin position="127"/>
        <end position="162"/>
    </location>
</feature>
<feature type="region of interest" description="LID" evidence="5">
    <location>
        <begin position="126"/>
        <end position="163"/>
    </location>
</feature>
<evidence type="ECO:0000313" key="10">
    <source>
        <dbReference type="Proteomes" id="UP000185093"/>
    </source>
</evidence>
<feature type="binding site" evidence="5">
    <location>
        <position position="160"/>
    </location>
    <ligand>
        <name>AMP</name>
        <dbReference type="ChEBI" id="CHEBI:456215"/>
    </ligand>
</feature>
<dbReference type="InterPro" id="IPR000850">
    <property type="entry name" value="Adenylat/UMP-CMP_kin"/>
</dbReference>
<comment type="domain">
    <text evidence="5">Consists of three domains, a large central CORE domain and two small peripheral domains, NMPbind and LID, which undergo movements during catalysis. The LID domain closes over the site of phosphoryl transfer upon ATP binding. Assembling and dissambling the active center during each catalytic cycle provides an effective means to prevent ATP hydrolysis. Some bacteria have evolved a zinc-coordinating structure that stabilizes the LID domain.</text>
</comment>
<accession>A0ABY1JBV1</accession>
<protein>
    <recommendedName>
        <fullName evidence="5 7">Adenylate kinase</fullName>
        <shortName evidence="5">AK</shortName>
        <ecNumber evidence="5 7">2.7.4.3</ecNumber>
    </recommendedName>
    <alternativeName>
        <fullName evidence="5">ATP-AMP transphosphorylase</fullName>
    </alternativeName>
    <alternativeName>
        <fullName evidence="5">ATP:AMP phosphotransferase</fullName>
    </alternativeName>
    <alternativeName>
        <fullName evidence="5">Adenylate monophosphate kinase</fullName>
    </alternativeName>
</protein>
<feature type="binding site" evidence="5">
    <location>
        <position position="150"/>
    </location>
    <ligand>
        <name>Zn(2+)</name>
        <dbReference type="ChEBI" id="CHEBI:29105"/>
        <note>structural</note>
    </ligand>
</feature>
<dbReference type="HAMAP" id="MF_00235">
    <property type="entry name" value="Adenylate_kinase_Adk"/>
    <property type="match status" value="1"/>
</dbReference>
<dbReference type="InterPro" id="IPR006259">
    <property type="entry name" value="Adenyl_kin_sub"/>
</dbReference>
<feature type="region of interest" description="NMP" evidence="5">
    <location>
        <begin position="30"/>
        <end position="59"/>
    </location>
</feature>
<feature type="binding site" evidence="5">
    <location>
        <begin position="85"/>
        <end position="88"/>
    </location>
    <ligand>
        <name>AMP</name>
        <dbReference type="ChEBI" id="CHEBI:456215"/>
    </ligand>
</feature>
<comment type="similarity">
    <text evidence="5 6">Belongs to the adenylate kinase family.</text>
</comment>
<feature type="binding site" evidence="5">
    <location>
        <begin position="136"/>
        <end position="137"/>
    </location>
    <ligand>
        <name>ATP</name>
        <dbReference type="ChEBI" id="CHEBI:30616"/>
    </ligand>
</feature>
<dbReference type="PROSITE" id="PS00113">
    <property type="entry name" value="ADENYLATE_KINASE"/>
    <property type="match status" value="1"/>
</dbReference>
<organism evidence="9 10">
    <name type="scientific">Acetomicrobium flavidum</name>
    <dbReference type="NCBI Taxonomy" id="49896"/>
    <lineage>
        <taxon>Bacteria</taxon>
        <taxon>Thermotogati</taxon>
        <taxon>Synergistota</taxon>
        <taxon>Synergistia</taxon>
        <taxon>Synergistales</taxon>
        <taxon>Acetomicrobiaceae</taxon>
        <taxon>Acetomicrobium</taxon>
    </lineage>
</organism>
<feature type="binding site" evidence="5">
    <location>
        <begin position="10"/>
        <end position="15"/>
    </location>
    <ligand>
        <name>ATP</name>
        <dbReference type="ChEBI" id="CHEBI:30616"/>
    </ligand>
</feature>
<dbReference type="PANTHER" id="PTHR23359">
    <property type="entry name" value="NUCLEOTIDE KINASE"/>
    <property type="match status" value="1"/>
</dbReference>
<evidence type="ECO:0000256" key="2">
    <source>
        <dbReference type="ARBA" id="ARBA00022727"/>
    </source>
</evidence>
<feature type="binding site" evidence="5">
    <location>
        <position position="133"/>
    </location>
    <ligand>
        <name>Zn(2+)</name>
        <dbReference type="ChEBI" id="CHEBI:29105"/>
        <note>structural</note>
    </ligand>
</feature>
<gene>
    <name evidence="5" type="primary">adk</name>
    <name evidence="9" type="ORF">SAMN05444368_0614</name>
</gene>
<sequence>MRMIFLGPPGAGKGTQAVKLAAKYGIAHISTGDMLREHVKSETDLGKQAKSYMDSGRLVPDELIIEMVKKRLREDDAKRGFILDGFPRTVKQAEALDELLESEGIKLDAVVFLDVDEETLVRRLSGRRICLNCNAIYNVYNADYPEDGHCRNCGAKLIQRDDDRPEVVRQRLDVYRKDTAPLLAYYKGRGNLVTVDASSDSGEVLRAIEELCGGKNDPN</sequence>
<keyword evidence="5" id="KW-0862">Zinc</keyword>
<dbReference type="NCBIfam" id="NF001381">
    <property type="entry name" value="PRK00279.1-3"/>
    <property type="match status" value="1"/>
</dbReference>
<dbReference type="InterPro" id="IPR036193">
    <property type="entry name" value="ADK_active_lid_dom_sf"/>
</dbReference>
<dbReference type="EC" id="2.7.4.3" evidence="5 7"/>
<comment type="function">
    <text evidence="5">Catalyzes the reversible transfer of the terminal phosphate group between ATP and AMP. Plays an important role in cellular energy homeostasis and in adenine nucleotide metabolism.</text>
</comment>
<keyword evidence="3 5" id="KW-0547">Nucleotide-binding</keyword>
<feature type="binding site" evidence="5">
    <location>
        <position position="31"/>
    </location>
    <ligand>
        <name>AMP</name>
        <dbReference type="ChEBI" id="CHEBI:456215"/>
    </ligand>
</feature>
<evidence type="ECO:0000256" key="4">
    <source>
        <dbReference type="ARBA" id="ARBA00022777"/>
    </source>
</evidence>
<dbReference type="NCBIfam" id="NF011100">
    <property type="entry name" value="PRK14527.1"/>
    <property type="match status" value="1"/>
</dbReference>
<keyword evidence="5" id="KW-0963">Cytoplasm</keyword>
<dbReference type="Gene3D" id="3.40.50.300">
    <property type="entry name" value="P-loop containing nucleotide triphosphate hydrolases"/>
    <property type="match status" value="1"/>
</dbReference>
<feature type="binding site" evidence="5">
    <location>
        <position position="153"/>
    </location>
    <ligand>
        <name>Zn(2+)</name>
        <dbReference type="ChEBI" id="CHEBI:29105"/>
        <note>structural</note>
    </ligand>
</feature>
<dbReference type="NCBIfam" id="NF001380">
    <property type="entry name" value="PRK00279.1-2"/>
    <property type="match status" value="1"/>
</dbReference>
<evidence type="ECO:0000256" key="5">
    <source>
        <dbReference type="HAMAP-Rule" id="MF_00235"/>
    </source>
</evidence>
<comment type="subunit">
    <text evidence="5 7">Monomer.</text>
</comment>
<dbReference type="PRINTS" id="PR00094">
    <property type="entry name" value="ADENYLTKNASE"/>
</dbReference>
<dbReference type="CDD" id="cd01428">
    <property type="entry name" value="ADK"/>
    <property type="match status" value="1"/>
</dbReference>
<dbReference type="SUPFAM" id="SSF52540">
    <property type="entry name" value="P-loop containing nucleoside triphosphate hydrolases"/>
    <property type="match status" value="1"/>
</dbReference>
<keyword evidence="5" id="KW-0479">Metal-binding</keyword>
<dbReference type="RefSeq" id="WP_014806386.1">
    <property type="nucleotide sequence ID" value="NZ_FSQZ01000001.1"/>
</dbReference>
<feature type="binding site" evidence="5">
    <location>
        <begin position="57"/>
        <end position="59"/>
    </location>
    <ligand>
        <name>AMP</name>
        <dbReference type="ChEBI" id="CHEBI:456215"/>
    </ligand>
</feature>
<feature type="binding site" evidence="5">
    <location>
        <position position="171"/>
    </location>
    <ligand>
        <name>AMP</name>
        <dbReference type="ChEBI" id="CHEBI:456215"/>
    </ligand>
</feature>
<dbReference type="SUPFAM" id="SSF57774">
    <property type="entry name" value="Microbial and mitochondrial ADK, insert 'zinc finger' domain"/>
    <property type="match status" value="1"/>
</dbReference>
<evidence type="ECO:0000256" key="6">
    <source>
        <dbReference type="RuleBase" id="RU003330"/>
    </source>
</evidence>
<dbReference type="Proteomes" id="UP000185093">
    <property type="component" value="Unassembled WGS sequence"/>
</dbReference>
<keyword evidence="1 5" id="KW-0808">Transferase</keyword>
<feature type="binding site" evidence="5">
    <location>
        <position position="199"/>
    </location>
    <ligand>
        <name>ATP</name>
        <dbReference type="ChEBI" id="CHEBI:30616"/>
    </ligand>
</feature>
<dbReference type="Pfam" id="PF00406">
    <property type="entry name" value="ADK"/>
    <property type="match status" value="1"/>
</dbReference>